<comment type="caution">
    <text evidence="5">The sequence shown here is derived from an EMBL/GenBank/DDBJ whole genome shotgun (WGS) entry which is preliminary data.</text>
</comment>
<dbReference type="InterPro" id="IPR050511">
    <property type="entry name" value="AMPK_gamma/SDS23_families"/>
</dbReference>
<dbReference type="InterPro" id="IPR046342">
    <property type="entry name" value="CBS_dom_sf"/>
</dbReference>
<dbReference type="VEuPathDB" id="FungiDB:RhiirFUN_017266"/>
<evidence type="ECO:0000259" key="4">
    <source>
        <dbReference type="PROSITE" id="PS51371"/>
    </source>
</evidence>
<accession>A0A2N0RCW4</accession>
<dbReference type="PANTHER" id="PTHR13780:SF128">
    <property type="entry name" value="CBS DOMAIN-CONTAINING PROTEIN"/>
    <property type="match status" value="1"/>
</dbReference>
<name>A0A2N0RCW4_9GLOM</name>
<evidence type="ECO:0000313" key="5">
    <source>
        <dbReference type="EMBL" id="PKC61135.1"/>
    </source>
</evidence>
<dbReference type="PROSITE" id="PS51371">
    <property type="entry name" value="CBS"/>
    <property type="match status" value="1"/>
</dbReference>
<dbReference type="Proteomes" id="UP000232688">
    <property type="component" value="Unassembled WGS sequence"/>
</dbReference>
<dbReference type="Gene3D" id="3.10.580.10">
    <property type="entry name" value="CBS-domain"/>
    <property type="match status" value="2"/>
</dbReference>
<dbReference type="InterPro" id="IPR000644">
    <property type="entry name" value="CBS_dom"/>
</dbReference>
<evidence type="ECO:0000256" key="2">
    <source>
        <dbReference type="ARBA" id="ARBA00023122"/>
    </source>
</evidence>
<dbReference type="EMBL" id="LLXH01001028">
    <property type="protein sequence ID" value="PKC61135.1"/>
    <property type="molecule type" value="Genomic_DNA"/>
</dbReference>
<organism evidence="5 6">
    <name type="scientific">Rhizophagus irregularis</name>
    <dbReference type="NCBI Taxonomy" id="588596"/>
    <lineage>
        <taxon>Eukaryota</taxon>
        <taxon>Fungi</taxon>
        <taxon>Fungi incertae sedis</taxon>
        <taxon>Mucoromycota</taxon>
        <taxon>Glomeromycotina</taxon>
        <taxon>Glomeromycetes</taxon>
        <taxon>Glomerales</taxon>
        <taxon>Glomeraceae</taxon>
        <taxon>Rhizophagus</taxon>
    </lineage>
</organism>
<evidence type="ECO:0000256" key="3">
    <source>
        <dbReference type="PROSITE-ProRule" id="PRU00703"/>
    </source>
</evidence>
<dbReference type="PANTHER" id="PTHR13780">
    <property type="entry name" value="AMP-ACTIVATED PROTEIN KINASE, GAMMA REGULATORY SUBUNIT"/>
    <property type="match status" value="1"/>
</dbReference>
<dbReference type="CDD" id="cd02205">
    <property type="entry name" value="CBS_pair_SF"/>
    <property type="match status" value="1"/>
</dbReference>
<gene>
    <name evidence="5" type="ORF">RhiirA1_425206</name>
</gene>
<sequence length="338" mass="37436">MYSTPQHKSFLKGQTIDSVIKEKQNISQLIEIPITATIEEAFDVLLAENILSVPVYRLWRGHKQPIAIVNVVDLVAFVCLQPIFNNGNGCESSNFNSKSIFLQNSIGELIGLSAESTHLTICHPDDLLIDTLELFTRKQVHRVLVTERRPVEDQDGEEVINEDEVKPCFVSQTDIVRFLFQHNHQLGKILDTSASEVSNRTIRLIGRNNLLGQPSSITIHDQALTAFKKIHQDGVSAVAVVGDDGTLVGEVSAADLRGLNRERLSDLTKPVIMFLKSSKGDLTKPLTCHGKFTLSQVMAGIIRSKAHRVWVVDEDDVPIGVITLSDILSMFLPDVNGQ</sequence>
<keyword evidence="1" id="KW-0677">Repeat</keyword>
<dbReference type="SUPFAM" id="SSF54631">
    <property type="entry name" value="CBS-domain pair"/>
    <property type="match status" value="2"/>
</dbReference>
<dbReference type="VEuPathDB" id="FungiDB:RhiirA1_425206"/>
<feature type="domain" description="CBS" evidence="4">
    <location>
        <begin position="281"/>
        <end position="338"/>
    </location>
</feature>
<keyword evidence="2 3" id="KW-0129">CBS domain</keyword>
<evidence type="ECO:0000313" key="6">
    <source>
        <dbReference type="Proteomes" id="UP000232688"/>
    </source>
</evidence>
<evidence type="ECO:0000256" key="1">
    <source>
        <dbReference type="ARBA" id="ARBA00022737"/>
    </source>
</evidence>
<dbReference type="Pfam" id="PF00571">
    <property type="entry name" value="CBS"/>
    <property type="match status" value="2"/>
</dbReference>
<reference evidence="5 6" key="2">
    <citation type="submission" date="2017-10" db="EMBL/GenBank/DDBJ databases">
        <title>Genome analyses suggest a sexual origin of heterokaryosis in a supposedly ancient asexual fungus.</title>
        <authorList>
            <person name="Corradi N."/>
            <person name="Sedzielewska K."/>
            <person name="Noel J."/>
            <person name="Charron P."/>
            <person name="Farinelli L."/>
            <person name="Marton T."/>
            <person name="Kruger M."/>
            <person name="Pelin A."/>
            <person name="Brachmann A."/>
            <person name="Corradi N."/>
        </authorList>
    </citation>
    <scope>NUCLEOTIDE SEQUENCE [LARGE SCALE GENOMIC DNA]</scope>
    <source>
        <strain evidence="5 6">A1</strain>
    </source>
</reference>
<protein>
    <submittedName>
        <fullName evidence="5">CBS-domain-containing protein</fullName>
    </submittedName>
</protein>
<reference evidence="5 6" key="1">
    <citation type="submission" date="2017-10" db="EMBL/GenBank/DDBJ databases">
        <title>Extensive intraspecific genome diversity in a model arbuscular mycorrhizal fungus.</title>
        <authorList>
            <person name="Chen E.C.H."/>
            <person name="Morin E."/>
            <person name="Baudet D."/>
            <person name="Noel J."/>
            <person name="Ndikumana S."/>
            <person name="Charron P."/>
            <person name="St-Onge C."/>
            <person name="Giorgi J."/>
            <person name="Grigoriev I.V."/>
            <person name="Roux C."/>
            <person name="Martin F.M."/>
            <person name="Corradi N."/>
        </authorList>
    </citation>
    <scope>NUCLEOTIDE SEQUENCE [LARGE SCALE GENOMIC DNA]</scope>
    <source>
        <strain evidence="5 6">A1</strain>
    </source>
</reference>
<dbReference type="VEuPathDB" id="FungiDB:FUN_013825"/>
<dbReference type="AlphaFoldDB" id="A0A2N0RCW4"/>
<proteinExistence type="predicted"/>
<dbReference type="SMART" id="SM00116">
    <property type="entry name" value="CBS"/>
    <property type="match status" value="4"/>
</dbReference>